<keyword evidence="7" id="KW-1185">Reference proteome</keyword>
<dbReference type="Proteomes" id="UP000694557">
    <property type="component" value="Unassembled WGS sequence"/>
</dbReference>
<evidence type="ECO:0000256" key="3">
    <source>
        <dbReference type="ARBA" id="ARBA00022514"/>
    </source>
</evidence>
<evidence type="ECO:0000256" key="2">
    <source>
        <dbReference type="ARBA" id="ARBA00007236"/>
    </source>
</evidence>
<protein>
    <submittedName>
        <fullName evidence="6">Interleukin-17C-like</fullName>
    </submittedName>
</protein>
<dbReference type="InterPro" id="IPR020440">
    <property type="entry name" value="IL-17_chr"/>
</dbReference>
<evidence type="ECO:0000256" key="1">
    <source>
        <dbReference type="ARBA" id="ARBA00004613"/>
    </source>
</evidence>
<evidence type="ECO:0000256" key="5">
    <source>
        <dbReference type="ARBA" id="ARBA00022729"/>
    </source>
</evidence>
<dbReference type="InterPro" id="IPR029034">
    <property type="entry name" value="Cystine-knot_cytokine"/>
</dbReference>
<proteinExistence type="inferred from homology"/>
<comment type="similarity">
    <text evidence="2">Belongs to the IL-17 family.</text>
</comment>
<dbReference type="Pfam" id="PF06083">
    <property type="entry name" value="IL17"/>
    <property type="match status" value="1"/>
</dbReference>
<name>A0A8C7C281_ONCKI</name>
<keyword evidence="4" id="KW-0964">Secreted</keyword>
<evidence type="ECO:0000313" key="6">
    <source>
        <dbReference type="Ensembl" id="ENSOKIP00005000499.1"/>
    </source>
</evidence>
<accession>A0A8C7C281</accession>
<organism evidence="6 7">
    <name type="scientific">Oncorhynchus kisutch</name>
    <name type="common">Coho salmon</name>
    <name type="synonym">Salmo kisutch</name>
    <dbReference type="NCBI Taxonomy" id="8019"/>
    <lineage>
        <taxon>Eukaryota</taxon>
        <taxon>Metazoa</taxon>
        <taxon>Chordata</taxon>
        <taxon>Craniata</taxon>
        <taxon>Vertebrata</taxon>
        <taxon>Euteleostomi</taxon>
        <taxon>Actinopterygii</taxon>
        <taxon>Neopterygii</taxon>
        <taxon>Teleostei</taxon>
        <taxon>Protacanthopterygii</taxon>
        <taxon>Salmoniformes</taxon>
        <taxon>Salmonidae</taxon>
        <taxon>Salmoninae</taxon>
        <taxon>Oncorhynchus</taxon>
    </lineage>
</organism>
<dbReference type="Ensembl" id="ENSOKIT00005000527.1">
    <property type="protein sequence ID" value="ENSOKIP00005000499.1"/>
    <property type="gene ID" value="ENSOKIG00005000309.1"/>
</dbReference>
<keyword evidence="5" id="KW-0732">Signal</keyword>
<evidence type="ECO:0000313" key="7">
    <source>
        <dbReference type="Proteomes" id="UP000694557"/>
    </source>
</evidence>
<dbReference type="GO" id="GO:0006954">
    <property type="term" value="P:inflammatory response"/>
    <property type="evidence" value="ECO:0007669"/>
    <property type="project" value="InterPro"/>
</dbReference>
<gene>
    <name evidence="6" type="primary">LOC109888639</name>
</gene>
<dbReference type="Gene3D" id="2.10.90.10">
    <property type="entry name" value="Cystine-knot cytokines"/>
    <property type="match status" value="1"/>
</dbReference>
<dbReference type="GO" id="GO:0005125">
    <property type="term" value="F:cytokine activity"/>
    <property type="evidence" value="ECO:0007669"/>
    <property type="project" value="UniProtKB-KW"/>
</dbReference>
<evidence type="ECO:0000256" key="4">
    <source>
        <dbReference type="ARBA" id="ARBA00022525"/>
    </source>
</evidence>
<dbReference type="PRINTS" id="PR01932">
    <property type="entry name" value="INTRLEUKIN17"/>
</dbReference>
<dbReference type="GeneTree" id="ENSGT00940000166375"/>
<reference evidence="6" key="1">
    <citation type="submission" date="2025-08" db="UniProtKB">
        <authorList>
            <consortium name="Ensembl"/>
        </authorList>
    </citation>
    <scope>IDENTIFICATION</scope>
</reference>
<dbReference type="GO" id="GO:0005615">
    <property type="term" value="C:extracellular space"/>
    <property type="evidence" value="ECO:0007669"/>
    <property type="project" value="UniProtKB-KW"/>
</dbReference>
<keyword evidence="3" id="KW-0202">Cytokine</keyword>
<comment type="subcellular location">
    <subcellularLocation>
        <location evidence="1">Secreted</location>
    </subcellularLocation>
</comment>
<dbReference type="InterPro" id="IPR010345">
    <property type="entry name" value="IL-17_fam"/>
</dbReference>
<dbReference type="AlphaFoldDB" id="A0A8C7C281"/>
<reference evidence="6" key="2">
    <citation type="submission" date="2025-09" db="UniProtKB">
        <authorList>
            <consortium name="Ensembl"/>
        </authorList>
    </citation>
    <scope>IDENTIFICATION</scope>
</reference>
<dbReference type="SUPFAM" id="SSF57501">
    <property type="entry name" value="Cystine-knot cytokines"/>
    <property type="match status" value="1"/>
</dbReference>
<sequence>FINGVCSFLFIYFTPLQTLLLLGLFIDKLTLASETHKHKGCFSAEELEDGALKILRRNRYLKDGHIDETQYHKLGTKKTCPAVLHSQSVDYNNRSVSPWRYSIDSKEGRFPEKIVVAECLCTGCIIVKGHGHHGAEYEDYGYNSVPVVQSQMVLMKTDCTTDPGKYSFSSHYIKVPIACTCVKARTY</sequence>